<dbReference type="EMBL" id="JABBPN010000032">
    <property type="protein sequence ID" value="NMO98184.1"/>
    <property type="molecule type" value="Genomic_DNA"/>
</dbReference>
<dbReference type="InterPro" id="IPR034660">
    <property type="entry name" value="DinB/YfiT-like"/>
</dbReference>
<reference evidence="1 2" key="1">
    <citation type="submission" date="2020-04" db="EMBL/GenBank/DDBJ databases">
        <title>Paenibacillus algicola sp. nov., a novel marine bacterium producing alginate lyase.</title>
        <authorList>
            <person name="Huang H."/>
        </authorList>
    </citation>
    <scope>NUCLEOTIDE SEQUENCE [LARGE SCALE GENOMIC DNA]</scope>
    <source>
        <strain evidence="1 2">L7-75</strain>
    </source>
</reference>
<proteinExistence type="predicted"/>
<dbReference type="AlphaFoldDB" id="A0A848MFI7"/>
<gene>
    <name evidence="1" type="ORF">HII30_20755</name>
</gene>
<organism evidence="1 2">
    <name type="scientific">Paenibacillus lemnae</name>
    <dbReference type="NCBI Taxonomy" id="1330551"/>
    <lineage>
        <taxon>Bacteria</taxon>
        <taxon>Bacillati</taxon>
        <taxon>Bacillota</taxon>
        <taxon>Bacilli</taxon>
        <taxon>Bacillales</taxon>
        <taxon>Paenibacillaceae</taxon>
        <taxon>Paenibacillus</taxon>
    </lineage>
</organism>
<dbReference type="Pfam" id="PF07606">
    <property type="entry name" value="DUF1569"/>
    <property type="match status" value="1"/>
</dbReference>
<comment type="caution">
    <text evidence="1">The sequence shown here is derived from an EMBL/GenBank/DDBJ whole genome shotgun (WGS) entry which is preliminary data.</text>
</comment>
<keyword evidence="2" id="KW-1185">Reference proteome</keyword>
<name>A0A848MFI7_PAELE</name>
<evidence type="ECO:0000313" key="1">
    <source>
        <dbReference type="EMBL" id="NMO98184.1"/>
    </source>
</evidence>
<sequence>MNNIFAKKHTDEIVTRIKQLRPDSQPLWGKMNAAQMLAHCSAFQDIATGNMTSSRSWLGVVIGKFVKPMFYNDKSVPQNMSTIPDIMITDEREFQKERETLIQKLIAFQHHGPEKCTAQTHPFFGKLSPEEWGKGIYKHLDHHLKQFGV</sequence>
<accession>A0A848MFI7</accession>
<dbReference type="RefSeq" id="WP_169506955.1">
    <property type="nucleotide sequence ID" value="NZ_JABBPN010000032.1"/>
</dbReference>
<protein>
    <submittedName>
        <fullName evidence="1">DUF1569 domain-containing protein</fullName>
    </submittedName>
</protein>
<dbReference type="Proteomes" id="UP000565468">
    <property type="component" value="Unassembled WGS sequence"/>
</dbReference>
<dbReference type="InterPro" id="IPR011463">
    <property type="entry name" value="DUF1569"/>
</dbReference>
<dbReference type="Gene3D" id="1.20.120.450">
    <property type="entry name" value="dinb family like domain"/>
    <property type="match status" value="1"/>
</dbReference>
<evidence type="ECO:0000313" key="2">
    <source>
        <dbReference type="Proteomes" id="UP000565468"/>
    </source>
</evidence>